<dbReference type="PANTHER" id="PTHR15052">
    <property type="entry name" value="RNA POLYMERASE III TRANSCRIPTION INITIATION FACTOR COMPLEX SUBUNIT"/>
    <property type="match status" value="1"/>
</dbReference>
<dbReference type="SUPFAM" id="SSF50978">
    <property type="entry name" value="WD40 repeat-like"/>
    <property type="match status" value="1"/>
</dbReference>
<evidence type="ECO:0000256" key="2">
    <source>
        <dbReference type="ARBA" id="ARBA00023163"/>
    </source>
</evidence>
<feature type="region of interest" description="Disordered" evidence="4">
    <location>
        <begin position="368"/>
        <end position="406"/>
    </location>
</feature>
<dbReference type="InterPro" id="IPR052416">
    <property type="entry name" value="GTF3C_component"/>
</dbReference>
<dbReference type="EMBL" id="SNRW01000057">
    <property type="protein sequence ID" value="KAA6403809.1"/>
    <property type="molecule type" value="Genomic_DNA"/>
</dbReference>
<accession>A0A5J4XBD7</accession>
<keyword evidence="2" id="KW-0804">Transcription</keyword>
<dbReference type="InterPro" id="IPR036322">
    <property type="entry name" value="WD40_repeat_dom_sf"/>
</dbReference>
<dbReference type="AlphaFoldDB" id="A0A5J4XBD7"/>
<dbReference type="GO" id="GO:0005634">
    <property type="term" value="C:nucleus"/>
    <property type="evidence" value="ECO:0007669"/>
    <property type="project" value="UniProtKB-SubCell"/>
</dbReference>
<comment type="caution">
    <text evidence="5">The sequence shown here is derived from an EMBL/GenBank/DDBJ whole genome shotgun (WGS) entry which is preliminary data.</text>
</comment>
<sequence>MISIPTLSSFSLSYLNYDHDQCNNTNSHILNVGSSVWALDFARVQPIPQANHFLAIGTRSCNTHYLHKSCYAPNFIQIWNCGKLGDPSNEFIQPYFALGISHSDGCIWTLKFCPHVVSDGENDLQTQEKLKNNKQSRNIQTYPKIGILAYAAGNVVRVIAIPNPNSLQEKEFENKSQLTKENINQLKTNQPLKPHFVMLCTQIPLSIPHNEQCWCLDWSPHFPGLIACGLTDGKLHDKRTIDIIPLCRTTIEGQQLFPPLQTQKLTTFPLRTLQFSPKDKYILAAAGHEGRIFLCTIQGTGGQINYGEERDNTSNATDSRQQRLMISTNWILSLVWSSQCSDGEVMCALEDNTLRVFKLRGNAPYSSIVQEKVPQKKKKVQVTHPHEEDSDSSDDSHITLNSLKTTPKSSSQVRQYEFFSGPCFALARSNWNRTTLAVTATGCIYSIQKSRTKETTVTLSTEEIKSQSHQ</sequence>
<dbReference type="Proteomes" id="UP000324800">
    <property type="component" value="Unassembled WGS sequence"/>
</dbReference>
<dbReference type="GO" id="GO:0000127">
    <property type="term" value="C:transcription factor TFIIIC complex"/>
    <property type="evidence" value="ECO:0007669"/>
    <property type="project" value="TreeGrafter"/>
</dbReference>
<evidence type="ECO:0000256" key="4">
    <source>
        <dbReference type="SAM" id="MobiDB-lite"/>
    </source>
</evidence>
<keyword evidence="3" id="KW-0539">Nucleus</keyword>
<proteinExistence type="predicted"/>
<evidence type="ECO:0000256" key="3">
    <source>
        <dbReference type="ARBA" id="ARBA00023242"/>
    </source>
</evidence>
<dbReference type="PANTHER" id="PTHR15052:SF2">
    <property type="entry name" value="GENERAL TRANSCRIPTION FACTOR 3C POLYPEPTIDE 2"/>
    <property type="match status" value="1"/>
</dbReference>
<dbReference type="GO" id="GO:0006383">
    <property type="term" value="P:transcription by RNA polymerase III"/>
    <property type="evidence" value="ECO:0007669"/>
    <property type="project" value="TreeGrafter"/>
</dbReference>
<name>A0A5J4XBD7_9EUKA</name>
<evidence type="ECO:0000313" key="5">
    <source>
        <dbReference type="EMBL" id="KAA6403809.1"/>
    </source>
</evidence>
<dbReference type="Gene3D" id="2.130.10.10">
    <property type="entry name" value="YVTN repeat-like/Quinoprotein amine dehydrogenase"/>
    <property type="match status" value="1"/>
</dbReference>
<protein>
    <submittedName>
        <fullName evidence="5">Uncharacterized protein</fullName>
    </submittedName>
</protein>
<gene>
    <name evidence="5" type="ORF">EZS28_000659</name>
</gene>
<evidence type="ECO:0000313" key="6">
    <source>
        <dbReference type="Proteomes" id="UP000324800"/>
    </source>
</evidence>
<comment type="subcellular location">
    <subcellularLocation>
        <location evidence="1">Nucleus</location>
    </subcellularLocation>
</comment>
<dbReference type="SMART" id="SM00320">
    <property type="entry name" value="WD40"/>
    <property type="match status" value="3"/>
</dbReference>
<organism evidence="5 6">
    <name type="scientific">Streblomastix strix</name>
    <dbReference type="NCBI Taxonomy" id="222440"/>
    <lineage>
        <taxon>Eukaryota</taxon>
        <taxon>Metamonada</taxon>
        <taxon>Preaxostyla</taxon>
        <taxon>Oxymonadida</taxon>
        <taxon>Streblomastigidae</taxon>
        <taxon>Streblomastix</taxon>
    </lineage>
</organism>
<dbReference type="OrthoDB" id="4703at2759"/>
<reference evidence="5 6" key="1">
    <citation type="submission" date="2019-03" db="EMBL/GenBank/DDBJ databases">
        <title>Single cell metagenomics reveals metabolic interactions within the superorganism composed of flagellate Streblomastix strix and complex community of Bacteroidetes bacteria on its surface.</title>
        <authorList>
            <person name="Treitli S.C."/>
            <person name="Kolisko M."/>
            <person name="Husnik F."/>
            <person name="Keeling P."/>
            <person name="Hampl V."/>
        </authorList>
    </citation>
    <scope>NUCLEOTIDE SEQUENCE [LARGE SCALE GENOMIC DNA]</scope>
    <source>
        <strain evidence="5">ST1C</strain>
    </source>
</reference>
<evidence type="ECO:0000256" key="1">
    <source>
        <dbReference type="ARBA" id="ARBA00004123"/>
    </source>
</evidence>
<dbReference type="InterPro" id="IPR001680">
    <property type="entry name" value="WD40_rpt"/>
</dbReference>
<dbReference type="InterPro" id="IPR015943">
    <property type="entry name" value="WD40/YVTN_repeat-like_dom_sf"/>
</dbReference>